<name>A0A9D3UKK3_9ROSI</name>
<proteinExistence type="predicted"/>
<keyword evidence="3" id="KW-1185">Reference proteome</keyword>
<evidence type="ECO:0000313" key="2">
    <source>
        <dbReference type="EMBL" id="KAH1046524.1"/>
    </source>
</evidence>
<comment type="caution">
    <text evidence="2">The sequence shown here is derived from an EMBL/GenBank/DDBJ whole genome shotgun (WGS) entry which is preliminary data.</text>
</comment>
<dbReference type="EMBL" id="JAIQCV010000011">
    <property type="protein sequence ID" value="KAH1046524.1"/>
    <property type="molecule type" value="Genomic_DNA"/>
</dbReference>
<evidence type="ECO:0000256" key="1">
    <source>
        <dbReference type="SAM" id="MobiDB-lite"/>
    </source>
</evidence>
<accession>A0A9D3UKK3</accession>
<reference evidence="2 3" key="1">
    <citation type="journal article" date="2021" name="Plant Biotechnol. J.">
        <title>Multi-omics assisted identification of the key and species-specific regulatory components of drought-tolerant mechanisms in Gossypium stocksii.</title>
        <authorList>
            <person name="Yu D."/>
            <person name="Ke L."/>
            <person name="Zhang D."/>
            <person name="Wu Y."/>
            <person name="Sun Y."/>
            <person name="Mei J."/>
            <person name="Sun J."/>
            <person name="Sun Y."/>
        </authorList>
    </citation>
    <scope>NUCLEOTIDE SEQUENCE [LARGE SCALE GENOMIC DNA]</scope>
    <source>
        <strain evidence="3">cv. E1</strain>
        <tissue evidence="2">Leaf</tissue>
    </source>
</reference>
<dbReference type="Proteomes" id="UP000828251">
    <property type="component" value="Unassembled WGS sequence"/>
</dbReference>
<feature type="region of interest" description="Disordered" evidence="1">
    <location>
        <begin position="116"/>
        <end position="143"/>
    </location>
</feature>
<protein>
    <submittedName>
        <fullName evidence="2">Uncharacterized protein</fullName>
    </submittedName>
</protein>
<gene>
    <name evidence="2" type="ORF">J1N35_037308</name>
</gene>
<dbReference type="AlphaFoldDB" id="A0A9D3UKK3"/>
<feature type="compositionally biased region" description="Polar residues" evidence="1">
    <location>
        <begin position="116"/>
        <end position="138"/>
    </location>
</feature>
<evidence type="ECO:0000313" key="3">
    <source>
        <dbReference type="Proteomes" id="UP000828251"/>
    </source>
</evidence>
<sequence>MVRHDTFDIKGTQGLEARVQTYIDSGSLFLKLYVEFSMPNEGIRSSIPLYIRKARTVKNVDSLTTLLESSHYDIPKSSIGRHSTISALDFHRGSDWQSTCDFGHFDTYTRRDDVLPTTSTGEGTSNMANVNGSKNEYGNGSDVDPVWEPSANGLEVALFFEPELVPIEPEDGEGEDGLEFVELPHNRLGHTSSSLDSSELKVGRELSMTDGFLAAIK</sequence>
<organism evidence="2 3">
    <name type="scientific">Gossypium stocksii</name>
    <dbReference type="NCBI Taxonomy" id="47602"/>
    <lineage>
        <taxon>Eukaryota</taxon>
        <taxon>Viridiplantae</taxon>
        <taxon>Streptophyta</taxon>
        <taxon>Embryophyta</taxon>
        <taxon>Tracheophyta</taxon>
        <taxon>Spermatophyta</taxon>
        <taxon>Magnoliopsida</taxon>
        <taxon>eudicotyledons</taxon>
        <taxon>Gunneridae</taxon>
        <taxon>Pentapetalae</taxon>
        <taxon>rosids</taxon>
        <taxon>malvids</taxon>
        <taxon>Malvales</taxon>
        <taxon>Malvaceae</taxon>
        <taxon>Malvoideae</taxon>
        <taxon>Gossypium</taxon>
    </lineage>
</organism>